<feature type="domain" description="3-keto-alpha-glucoside-1,2-lyase/3-keto-2-hydroxy-glucal hydratase" evidence="2">
    <location>
        <begin position="37"/>
        <end position="266"/>
    </location>
</feature>
<organism evidence="3 4">
    <name type="scientific">Algoriphagus namhaensis</name>
    <dbReference type="NCBI Taxonomy" id="915353"/>
    <lineage>
        <taxon>Bacteria</taxon>
        <taxon>Pseudomonadati</taxon>
        <taxon>Bacteroidota</taxon>
        <taxon>Cytophagia</taxon>
        <taxon>Cytophagales</taxon>
        <taxon>Cyclobacteriaceae</taxon>
        <taxon>Algoriphagus</taxon>
    </lineage>
</organism>
<reference evidence="4" key="1">
    <citation type="journal article" date="2019" name="Int. J. Syst. Evol. Microbiol.">
        <title>The Global Catalogue of Microorganisms (GCM) 10K type strain sequencing project: providing services to taxonomists for standard genome sequencing and annotation.</title>
        <authorList>
            <consortium name="The Broad Institute Genomics Platform"/>
            <consortium name="The Broad Institute Genome Sequencing Center for Infectious Disease"/>
            <person name="Wu L."/>
            <person name="Ma J."/>
        </authorList>
    </citation>
    <scope>NUCLEOTIDE SEQUENCE [LARGE SCALE GENOMIC DNA]</scope>
    <source>
        <strain evidence="4">CCUG 60523</strain>
    </source>
</reference>
<proteinExistence type="predicted"/>
<evidence type="ECO:0000256" key="1">
    <source>
        <dbReference type="SAM" id="SignalP"/>
    </source>
</evidence>
<keyword evidence="1" id="KW-0732">Signal</keyword>
<sequence>MIVYRNHPGILCLLILLFATSCGGNSSKSTTSHDMVWQSLFNGKDLTGWIPKIHHHETGDNYANTFRVVDGILVVDYSEYDGFNDRYGHLFYEKPFGSFHLKWEYRFTEEWLTDAQTYTYRNSGVMFHSQSPESILVEQDWPISVEYQMLAEEEEGKPRPTGNMCSPGTDVVFEGKIDERHCINSSSATFKWDEWVKAELIVYGDSIVHHLVNGETVLTYTQPQIGGGVANRFDPGIKIDGKPLTGGYIGLQSEGQGVLFREIWIREL</sequence>
<dbReference type="InterPro" id="IPR010496">
    <property type="entry name" value="AL/BT2_dom"/>
</dbReference>
<dbReference type="Pfam" id="PF06439">
    <property type="entry name" value="3keto-disac_hyd"/>
    <property type="match status" value="1"/>
</dbReference>
<dbReference type="RefSeq" id="WP_377907243.1">
    <property type="nucleotide sequence ID" value="NZ_JBHRZS010000007.1"/>
</dbReference>
<protein>
    <submittedName>
        <fullName evidence="3">DUF1080 domain-containing protein</fullName>
    </submittedName>
</protein>
<dbReference type="Proteomes" id="UP001595805">
    <property type="component" value="Unassembled WGS sequence"/>
</dbReference>
<dbReference type="EMBL" id="JBHRZS010000007">
    <property type="protein sequence ID" value="MFC3881891.1"/>
    <property type="molecule type" value="Genomic_DNA"/>
</dbReference>
<accession>A0ABV8AV92</accession>
<keyword evidence="4" id="KW-1185">Reference proteome</keyword>
<dbReference type="PROSITE" id="PS51257">
    <property type="entry name" value="PROKAR_LIPOPROTEIN"/>
    <property type="match status" value="1"/>
</dbReference>
<evidence type="ECO:0000259" key="2">
    <source>
        <dbReference type="Pfam" id="PF06439"/>
    </source>
</evidence>
<feature type="chain" id="PRO_5046045157" evidence="1">
    <location>
        <begin position="25"/>
        <end position="268"/>
    </location>
</feature>
<feature type="signal peptide" evidence="1">
    <location>
        <begin position="1"/>
        <end position="24"/>
    </location>
</feature>
<gene>
    <name evidence="3" type="ORF">ACFOSV_16970</name>
</gene>
<evidence type="ECO:0000313" key="4">
    <source>
        <dbReference type="Proteomes" id="UP001595805"/>
    </source>
</evidence>
<comment type="caution">
    <text evidence="3">The sequence shown here is derived from an EMBL/GenBank/DDBJ whole genome shotgun (WGS) entry which is preliminary data.</text>
</comment>
<name>A0ABV8AV92_9BACT</name>
<dbReference type="Gene3D" id="2.60.120.560">
    <property type="entry name" value="Exo-inulinase, domain 1"/>
    <property type="match status" value="1"/>
</dbReference>
<evidence type="ECO:0000313" key="3">
    <source>
        <dbReference type="EMBL" id="MFC3881891.1"/>
    </source>
</evidence>